<feature type="transmembrane region" description="Helical" evidence="8">
    <location>
        <begin position="312"/>
        <end position="333"/>
    </location>
</feature>
<keyword evidence="6 8" id="KW-0472">Membrane</keyword>
<dbReference type="GO" id="GO:0005351">
    <property type="term" value="F:carbohydrate:proton symporter activity"/>
    <property type="evidence" value="ECO:0007669"/>
    <property type="project" value="TreeGrafter"/>
</dbReference>
<evidence type="ECO:0000259" key="9">
    <source>
        <dbReference type="PROSITE" id="PS50850"/>
    </source>
</evidence>
<dbReference type="PANTHER" id="PTHR48022:SF11">
    <property type="entry name" value="MONOSACCHARIDE TRANSPORTER (HXT8), PUTATIVE (AFU_ORTHOLOGUE AFUA_2G08120)-RELATED"/>
    <property type="match status" value="1"/>
</dbReference>
<feature type="transmembrane region" description="Helical" evidence="8">
    <location>
        <begin position="103"/>
        <end position="122"/>
    </location>
</feature>
<gene>
    <name evidence="10" type="ORF">B0H66DRAFT_304959</name>
</gene>
<dbReference type="Proteomes" id="UP001283341">
    <property type="component" value="Unassembled WGS sequence"/>
</dbReference>
<dbReference type="PROSITE" id="PS50850">
    <property type="entry name" value="MFS"/>
    <property type="match status" value="1"/>
</dbReference>
<dbReference type="InterPro" id="IPR005828">
    <property type="entry name" value="MFS_sugar_transport-like"/>
</dbReference>
<feature type="transmembrane region" description="Helical" evidence="8">
    <location>
        <begin position="25"/>
        <end position="49"/>
    </location>
</feature>
<dbReference type="EMBL" id="JAUEDM010000005">
    <property type="protein sequence ID" value="KAK3316751.1"/>
    <property type="molecule type" value="Genomic_DNA"/>
</dbReference>
<feature type="transmembrane region" description="Helical" evidence="8">
    <location>
        <begin position="128"/>
        <end position="149"/>
    </location>
</feature>
<sequence>MSDSEKGTTATTPTSHVTDKRQFNWYNVFMVVVVSWGAFAYGYSTAIIGPTLAQPSFEEYFELETRPNANALISTMSGLYSTGGFLGVFTVPWVADKFGRKWGIVYPTIFTLISGAFCAGSTNIGEFILFRFISGAGAFMLLAAVPIWVNEVVPPKTRGGFITLMGLMLLAGYNVALWASYGFFFFRPTANNQWRAPLGLQCLPATIVLVCMPWIPESPRWLVMKDRIEDARAVLRKLHEPDEAEVEMRQIQAQISIDRTLPNGWMVMLFKKPSYRKRSMLGFGTTASIQFSGILVINIYGPTIYASLGYGVSTQLLLAACWVGAAFVGSVLSMFIVDRVPRPKLMAGGMIACVIVLIVECILIAQNPIGPNVNTAALKAAVAMIFLYVVCYEFMNNVQLGFLGEIFPFHLRSKGIALGVSGICLLNIIWLQAAPTALENIGWKYYLCFIIPSSIAAVLILLFWPDTNGMPLEEVARLFGDEEELFGENHKHDADHAGAMENGLVARERANTTSEDNGNTAAGASAAVDGEGKEVTTAVIRL</sequence>
<comment type="subcellular location">
    <subcellularLocation>
        <location evidence="1">Membrane</location>
        <topology evidence="1">Multi-pass membrane protein</topology>
    </subcellularLocation>
</comment>
<dbReference type="InterPro" id="IPR020846">
    <property type="entry name" value="MFS_dom"/>
</dbReference>
<evidence type="ECO:0000256" key="3">
    <source>
        <dbReference type="ARBA" id="ARBA00022448"/>
    </source>
</evidence>
<evidence type="ECO:0000313" key="10">
    <source>
        <dbReference type="EMBL" id="KAK3316751.1"/>
    </source>
</evidence>
<dbReference type="InterPro" id="IPR003663">
    <property type="entry name" value="Sugar/inositol_transpt"/>
</dbReference>
<dbReference type="Pfam" id="PF00083">
    <property type="entry name" value="Sugar_tr"/>
    <property type="match status" value="1"/>
</dbReference>
<comment type="caution">
    <text evidence="10">The sequence shown here is derived from an EMBL/GenBank/DDBJ whole genome shotgun (WGS) entry which is preliminary data.</text>
</comment>
<accession>A0AAE0I1J3</accession>
<dbReference type="Gene3D" id="1.20.1250.20">
    <property type="entry name" value="MFS general substrate transporter like domains"/>
    <property type="match status" value="1"/>
</dbReference>
<dbReference type="NCBIfam" id="TIGR00879">
    <property type="entry name" value="SP"/>
    <property type="match status" value="1"/>
</dbReference>
<feature type="domain" description="Major facilitator superfamily (MFS) profile" evidence="9">
    <location>
        <begin position="30"/>
        <end position="468"/>
    </location>
</feature>
<keyword evidence="4 8" id="KW-0812">Transmembrane</keyword>
<keyword evidence="5 8" id="KW-1133">Transmembrane helix</keyword>
<evidence type="ECO:0000256" key="4">
    <source>
        <dbReference type="ARBA" id="ARBA00022692"/>
    </source>
</evidence>
<proteinExistence type="inferred from homology"/>
<protein>
    <submittedName>
        <fullName evidence="10">MFS transporter</fullName>
    </submittedName>
</protein>
<reference evidence="10" key="2">
    <citation type="submission" date="2023-06" db="EMBL/GenBank/DDBJ databases">
        <authorList>
            <consortium name="Lawrence Berkeley National Laboratory"/>
            <person name="Haridas S."/>
            <person name="Hensen N."/>
            <person name="Bonometti L."/>
            <person name="Westerberg I."/>
            <person name="Brannstrom I.O."/>
            <person name="Guillou S."/>
            <person name="Cros-Aarteil S."/>
            <person name="Calhoun S."/>
            <person name="Kuo A."/>
            <person name="Mondo S."/>
            <person name="Pangilinan J."/>
            <person name="Riley R."/>
            <person name="Labutti K."/>
            <person name="Andreopoulos B."/>
            <person name="Lipzen A."/>
            <person name="Chen C."/>
            <person name="Yanf M."/>
            <person name="Daum C."/>
            <person name="Ng V."/>
            <person name="Clum A."/>
            <person name="Steindorff A."/>
            <person name="Ohm R."/>
            <person name="Martin F."/>
            <person name="Silar P."/>
            <person name="Natvig D."/>
            <person name="Lalanne C."/>
            <person name="Gautier V."/>
            <person name="Ament-Velasquez S.L."/>
            <person name="Kruys A."/>
            <person name="Hutchinson M.I."/>
            <person name="Powell A.J."/>
            <person name="Barry K."/>
            <person name="Miller A.N."/>
            <person name="Grigoriev I.V."/>
            <person name="Debuchy R."/>
            <person name="Gladieux P."/>
            <person name="Thoren M.H."/>
            <person name="Johannesson H."/>
        </authorList>
    </citation>
    <scope>NUCLEOTIDE SEQUENCE</scope>
    <source>
        <strain evidence="10">CBS 118394</strain>
    </source>
</reference>
<feature type="transmembrane region" description="Helical" evidence="8">
    <location>
        <begin position="69"/>
        <end position="91"/>
    </location>
</feature>
<feature type="transmembrane region" description="Helical" evidence="8">
    <location>
        <begin position="443"/>
        <end position="464"/>
    </location>
</feature>
<evidence type="ECO:0000256" key="6">
    <source>
        <dbReference type="ARBA" id="ARBA00023136"/>
    </source>
</evidence>
<evidence type="ECO:0000256" key="2">
    <source>
        <dbReference type="ARBA" id="ARBA00010992"/>
    </source>
</evidence>
<name>A0AAE0I1J3_9PEZI</name>
<keyword evidence="3 7" id="KW-0813">Transport</keyword>
<keyword evidence="11" id="KW-1185">Reference proteome</keyword>
<dbReference type="SUPFAM" id="SSF103473">
    <property type="entry name" value="MFS general substrate transporter"/>
    <property type="match status" value="1"/>
</dbReference>
<evidence type="ECO:0000256" key="5">
    <source>
        <dbReference type="ARBA" id="ARBA00022989"/>
    </source>
</evidence>
<evidence type="ECO:0000256" key="7">
    <source>
        <dbReference type="RuleBase" id="RU003346"/>
    </source>
</evidence>
<dbReference type="InterPro" id="IPR050360">
    <property type="entry name" value="MFS_Sugar_Transporters"/>
</dbReference>
<evidence type="ECO:0000313" key="11">
    <source>
        <dbReference type="Proteomes" id="UP001283341"/>
    </source>
</evidence>
<dbReference type="InterPro" id="IPR036259">
    <property type="entry name" value="MFS_trans_sf"/>
</dbReference>
<comment type="similarity">
    <text evidence="2 7">Belongs to the major facilitator superfamily. Sugar transporter (TC 2.A.1.1) family.</text>
</comment>
<reference evidence="10" key="1">
    <citation type="journal article" date="2023" name="Mol. Phylogenet. Evol.">
        <title>Genome-scale phylogeny and comparative genomics of the fungal order Sordariales.</title>
        <authorList>
            <person name="Hensen N."/>
            <person name="Bonometti L."/>
            <person name="Westerberg I."/>
            <person name="Brannstrom I.O."/>
            <person name="Guillou S."/>
            <person name="Cros-Aarteil S."/>
            <person name="Calhoun S."/>
            <person name="Haridas S."/>
            <person name="Kuo A."/>
            <person name="Mondo S."/>
            <person name="Pangilinan J."/>
            <person name="Riley R."/>
            <person name="LaButti K."/>
            <person name="Andreopoulos B."/>
            <person name="Lipzen A."/>
            <person name="Chen C."/>
            <person name="Yan M."/>
            <person name="Daum C."/>
            <person name="Ng V."/>
            <person name="Clum A."/>
            <person name="Steindorff A."/>
            <person name="Ohm R.A."/>
            <person name="Martin F."/>
            <person name="Silar P."/>
            <person name="Natvig D.O."/>
            <person name="Lalanne C."/>
            <person name="Gautier V."/>
            <person name="Ament-Velasquez S.L."/>
            <person name="Kruys A."/>
            <person name="Hutchinson M.I."/>
            <person name="Powell A.J."/>
            <person name="Barry K."/>
            <person name="Miller A.N."/>
            <person name="Grigoriev I.V."/>
            <person name="Debuchy R."/>
            <person name="Gladieux P."/>
            <person name="Hiltunen Thoren M."/>
            <person name="Johannesson H."/>
        </authorList>
    </citation>
    <scope>NUCLEOTIDE SEQUENCE</scope>
    <source>
        <strain evidence="10">CBS 118394</strain>
    </source>
</reference>
<dbReference type="PANTHER" id="PTHR48022">
    <property type="entry name" value="PLASTIDIC GLUCOSE TRANSPORTER 4"/>
    <property type="match status" value="1"/>
</dbReference>
<evidence type="ECO:0000256" key="8">
    <source>
        <dbReference type="SAM" id="Phobius"/>
    </source>
</evidence>
<feature type="transmembrane region" description="Helical" evidence="8">
    <location>
        <begin position="345"/>
        <end position="365"/>
    </location>
</feature>
<evidence type="ECO:0000256" key="1">
    <source>
        <dbReference type="ARBA" id="ARBA00004141"/>
    </source>
</evidence>
<feature type="transmembrane region" description="Helical" evidence="8">
    <location>
        <begin position="377"/>
        <end position="395"/>
    </location>
</feature>
<feature type="transmembrane region" description="Helical" evidence="8">
    <location>
        <begin position="280"/>
        <end position="300"/>
    </location>
</feature>
<feature type="transmembrane region" description="Helical" evidence="8">
    <location>
        <begin position="416"/>
        <end position="437"/>
    </location>
</feature>
<dbReference type="PRINTS" id="PR00171">
    <property type="entry name" value="SUGRTRNSPORT"/>
</dbReference>
<dbReference type="AlphaFoldDB" id="A0AAE0I1J3"/>
<dbReference type="GO" id="GO:0016020">
    <property type="term" value="C:membrane"/>
    <property type="evidence" value="ECO:0007669"/>
    <property type="project" value="UniProtKB-SubCell"/>
</dbReference>
<organism evidence="10 11">
    <name type="scientific">Apodospora peruviana</name>
    <dbReference type="NCBI Taxonomy" id="516989"/>
    <lineage>
        <taxon>Eukaryota</taxon>
        <taxon>Fungi</taxon>
        <taxon>Dikarya</taxon>
        <taxon>Ascomycota</taxon>
        <taxon>Pezizomycotina</taxon>
        <taxon>Sordariomycetes</taxon>
        <taxon>Sordariomycetidae</taxon>
        <taxon>Sordariales</taxon>
        <taxon>Lasiosphaeriaceae</taxon>
        <taxon>Apodospora</taxon>
    </lineage>
</organism>
<feature type="transmembrane region" description="Helical" evidence="8">
    <location>
        <begin position="161"/>
        <end position="186"/>
    </location>
</feature>